<dbReference type="Pfam" id="PF04149">
    <property type="entry name" value="DUF397"/>
    <property type="match status" value="2"/>
</dbReference>
<sequence length="194" mass="20642">MAVGGHRRAGATSRSRRPRGDGSATAEVGRVRPTAPYHHSGALRRTGTRRARWRLRHRGAGQTADGGIFGERAGRPDGAGPGNGGDDGGSLRHDPDGRVLRRRVPGSHRGGYAAVEATDRVVKWRKSSRSGGNGGNCVEVGLSWRKSSFTGGNGTDCVEVAQSVDAVLVRDTKDRAGGMLEFSPTTWRRFLSTN</sequence>
<feature type="compositionally biased region" description="Basic and acidic residues" evidence="1">
    <location>
        <begin position="89"/>
        <end position="99"/>
    </location>
</feature>
<evidence type="ECO:0000259" key="2">
    <source>
        <dbReference type="Pfam" id="PF04149"/>
    </source>
</evidence>
<comment type="caution">
    <text evidence="3">The sequence shown here is derived from an EMBL/GenBank/DDBJ whole genome shotgun (WGS) entry which is preliminary data.</text>
</comment>
<proteinExistence type="predicted"/>
<dbReference type="EMBL" id="JAFFZE010000023">
    <property type="protein sequence ID" value="MCT2587093.1"/>
    <property type="molecule type" value="Genomic_DNA"/>
</dbReference>
<feature type="domain" description="DUF397" evidence="2">
    <location>
        <begin position="143"/>
        <end position="192"/>
    </location>
</feature>
<name>A0ABT2JGT3_9PSEU</name>
<evidence type="ECO:0000313" key="4">
    <source>
        <dbReference type="Proteomes" id="UP001156441"/>
    </source>
</evidence>
<feature type="domain" description="DUF397" evidence="2">
    <location>
        <begin position="123"/>
        <end position="140"/>
    </location>
</feature>
<keyword evidence="4" id="KW-1185">Reference proteome</keyword>
<feature type="compositionally biased region" description="Basic residues" evidence="1">
    <location>
        <begin position="46"/>
        <end position="59"/>
    </location>
</feature>
<dbReference type="Proteomes" id="UP001156441">
    <property type="component" value="Unassembled WGS sequence"/>
</dbReference>
<dbReference type="InterPro" id="IPR007278">
    <property type="entry name" value="DUF397"/>
</dbReference>
<feature type="compositionally biased region" description="Gly residues" evidence="1">
    <location>
        <begin position="77"/>
        <end position="88"/>
    </location>
</feature>
<protein>
    <submittedName>
        <fullName evidence="3">DUF397 domain-containing protein</fullName>
    </submittedName>
</protein>
<reference evidence="3 4" key="1">
    <citation type="submission" date="2021-02" db="EMBL/GenBank/DDBJ databases">
        <title>Actinophytocola xerophila sp. nov., isolated from soil of cotton cropping field.</title>
        <authorList>
            <person name="Huang R."/>
            <person name="Chen X."/>
            <person name="Ge X."/>
            <person name="Liu W."/>
        </authorList>
    </citation>
    <scope>NUCLEOTIDE SEQUENCE [LARGE SCALE GENOMIC DNA]</scope>
    <source>
        <strain evidence="3 4">S1-96</strain>
    </source>
</reference>
<evidence type="ECO:0000256" key="1">
    <source>
        <dbReference type="SAM" id="MobiDB-lite"/>
    </source>
</evidence>
<evidence type="ECO:0000313" key="3">
    <source>
        <dbReference type="EMBL" id="MCT2587093.1"/>
    </source>
</evidence>
<feature type="compositionally biased region" description="Basic residues" evidence="1">
    <location>
        <begin position="1"/>
        <end position="17"/>
    </location>
</feature>
<feature type="region of interest" description="Disordered" evidence="1">
    <location>
        <begin position="1"/>
        <end position="108"/>
    </location>
</feature>
<organism evidence="3 4">
    <name type="scientific">Actinophytocola gossypii</name>
    <dbReference type="NCBI Taxonomy" id="2812003"/>
    <lineage>
        <taxon>Bacteria</taxon>
        <taxon>Bacillati</taxon>
        <taxon>Actinomycetota</taxon>
        <taxon>Actinomycetes</taxon>
        <taxon>Pseudonocardiales</taxon>
        <taxon>Pseudonocardiaceae</taxon>
    </lineage>
</organism>
<gene>
    <name evidence="3" type="ORF">JT362_28610</name>
</gene>
<accession>A0ABT2JGT3</accession>